<evidence type="ECO:0000313" key="2">
    <source>
        <dbReference type="Proteomes" id="UP000182229"/>
    </source>
</evidence>
<name>A0A1L9B4A9_9BACT</name>
<evidence type="ECO:0008006" key="3">
    <source>
        <dbReference type="Google" id="ProtNLM"/>
    </source>
</evidence>
<proteinExistence type="predicted"/>
<dbReference type="Gene3D" id="1.25.40.70">
    <property type="entry name" value="Phosphatidylinositol 3-kinase, accessory domain (PIK)"/>
    <property type="match status" value="1"/>
</dbReference>
<dbReference type="STRING" id="83449.BON30_31580"/>
<accession>A0A1L9B4A9</accession>
<dbReference type="Proteomes" id="UP000182229">
    <property type="component" value="Unassembled WGS sequence"/>
</dbReference>
<reference evidence="2" key="1">
    <citation type="submission" date="2016-11" db="EMBL/GenBank/DDBJ databases">
        <authorList>
            <person name="Shukria A."/>
            <person name="Stevens D.C."/>
        </authorList>
    </citation>
    <scope>NUCLEOTIDE SEQUENCE [LARGE SCALE GENOMIC DNA]</scope>
    <source>
        <strain evidence="2">Cbfe23</strain>
    </source>
</reference>
<dbReference type="InterPro" id="IPR042236">
    <property type="entry name" value="PI3K_accessory_sf"/>
</dbReference>
<dbReference type="EMBL" id="MPIN01000009">
    <property type="protein sequence ID" value="OJH37111.1"/>
    <property type="molecule type" value="Genomic_DNA"/>
</dbReference>
<dbReference type="AlphaFoldDB" id="A0A1L9B4A9"/>
<gene>
    <name evidence="1" type="ORF">BON30_31580</name>
</gene>
<dbReference type="RefSeq" id="WP_071902258.1">
    <property type="nucleotide sequence ID" value="NZ_MPIN01000009.1"/>
</dbReference>
<comment type="caution">
    <text evidence="1">The sequence shown here is derived from an EMBL/GenBank/DDBJ whole genome shotgun (WGS) entry which is preliminary data.</text>
</comment>
<reference evidence="1 2" key="2">
    <citation type="submission" date="2016-12" db="EMBL/GenBank/DDBJ databases">
        <title>Draft Genome Sequence of Cystobacter ferrugineus Strain Cbfe23.</title>
        <authorList>
            <person name="Akbar S."/>
            <person name="Dowd S.E."/>
            <person name="Stevens D.C."/>
        </authorList>
    </citation>
    <scope>NUCLEOTIDE SEQUENCE [LARGE SCALE GENOMIC DNA]</scope>
    <source>
        <strain evidence="1 2">Cbfe23</strain>
    </source>
</reference>
<evidence type="ECO:0000313" key="1">
    <source>
        <dbReference type="EMBL" id="OJH37111.1"/>
    </source>
</evidence>
<sequence length="117" mass="13064">MNLEDIAGEFARNVAAQTDAIMRGDRGKGGDKEAKRYVAAYKKLRDHGEAGRDALARLLTHSRMDVRVYAVTFLLSDRPEQALPVLREAAKGEGLIPFEASQALKYWDEGTWKLDVD</sequence>
<organism evidence="1 2">
    <name type="scientific">Cystobacter ferrugineus</name>
    <dbReference type="NCBI Taxonomy" id="83449"/>
    <lineage>
        <taxon>Bacteria</taxon>
        <taxon>Pseudomonadati</taxon>
        <taxon>Myxococcota</taxon>
        <taxon>Myxococcia</taxon>
        <taxon>Myxococcales</taxon>
        <taxon>Cystobacterineae</taxon>
        <taxon>Archangiaceae</taxon>
        <taxon>Cystobacter</taxon>
    </lineage>
</organism>
<keyword evidence="2" id="KW-1185">Reference proteome</keyword>
<dbReference type="InterPro" id="IPR016024">
    <property type="entry name" value="ARM-type_fold"/>
</dbReference>
<dbReference type="SUPFAM" id="SSF48371">
    <property type="entry name" value="ARM repeat"/>
    <property type="match status" value="1"/>
</dbReference>
<protein>
    <recommendedName>
        <fullName evidence="3">DUF2019 domain-containing protein</fullName>
    </recommendedName>
</protein>